<evidence type="ECO:0000313" key="2">
    <source>
        <dbReference type="Proteomes" id="UP001230051"/>
    </source>
</evidence>
<dbReference type="CDD" id="cd00213">
    <property type="entry name" value="S-100"/>
    <property type="match status" value="1"/>
</dbReference>
<dbReference type="AlphaFoldDB" id="A0AAD8CXM8"/>
<dbReference type="InterPro" id="IPR034325">
    <property type="entry name" value="S-100_dom"/>
</dbReference>
<proteinExistence type="predicted"/>
<dbReference type="Proteomes" id="UP001230051">
    <property type="component" value="Unassembled WGS sequence"/>
</dbReference>
<dbReference type="Gene3D" id="1.10.238.10">
    <property type="entry name" value="EF-hand"/>
    <property type="match status" value="1"/>
</dbReference>
<keyword evidence="2" id="KW-1185">Reference proteome</keyword>
<name>A0AAD8CXM8_ACIOX</name>
<dbReference type="SUPFAM" id="SSF47473">
    <property type="entry name" value="EF-hand"/>
    <property type="match status" value="1"/>
</dbReference>
<accession>A0AAD8CXM8</accession>
<protein>
    <submittedName>
        <fullName evidence="1">Sentan-like</fullName>
    </submittedName>
</protein>
<dbReference type="InterPro" id="IPR011992">
    <property type="entry name" value="EF-hand-dom_pair"/>
</dbReference>
<sequence length="114" mass="12647">MPKTLPISKQLASVKVFGKASDLEMATATAALVFYNSAGPDGKLSKAAAKDLLLTQFQIFTRGQETKPKYKEIFADLEVEKENKMDLEDFMVLVISLTVMSEVIQDIRNTQTSK</sequence>
<gene>
    <name evidence="1" type="primary">SNTN</name>
    <name evidence="1" type="ORF">AOXY_G23568</name>
</gene>
<evidence type="ECO:0000313" key="1">
    <source>
        <dbReference type="EMBL" id="KAK1158591.1"/>
    </source>
</evidence>
<reference evidence="1" key="1">
    <citation type="submission" date="2022-02" db="EMBL/GenBank/DDBJ databases">
        <title>Atlantic sturgeon de novo genome assembly.</title>
        <authorList>
            <person name="Stock M."/>
            <person name="Klopp C."/>
            <person name="Guiguen Y."/>
            <person name="Cabau C."/>
            <person name="Parinello H."/>
            <person name="Santidrian Yebra-Pimentel E."/>
            <person name="Kuhl H."/>
            <person name="Dirks R.P."/>
            <person name="Guessner J."/>
            <person name="Wuertz S."/>
            <person name="Du K."/>
            <person name="Schartl M."/>
        </authorList>
    </citation>
    <scope>NUCLEOTIDE SEQUENCE</scope>
    <source>
        <strain evidence="1">STURGEONOMICS-FGT-2020</strain>
        <tissue evidence="1">Whole blood</tissue>
    </source>
</reference>
<organism evidence="1 2">
    <name type="scientific">Acipenser oxyrinchus oxyrinchus</name>
    <dbReference type="NCBI Taxonomy" id="40147"/>
    <lineage>
        <taxon>Eukaryota</taxon>
        <taxon>Metazoa</taxon>
        <taxon>Chordata</taxon>
        <taxon>Craniata</taxon>
        <taxon>Vertebrata</taxon>
        <taxon>Euteleostomi</taxon>
        <taxon>Actinopterygii</taxon>
        <taxon>Chondrostei</taxon>
        <taxon>Acipenseriformes</taxon>
        <taxon>Acipenseridae</taxon>
        <taxon>Acipenser</taxon>
    </lineage>
</organism>
<dbReference type="EMBL" id="JAGXEW010000024">
    <property type="protein sequence ID" value="KAK1158591.1"/>
    <property type="molecule type" value="Genomic_DNA"/>
</dbReference>
<comment type="caution">
    <text evidence="1">The sequence shown here is derived from an EMBL/GenBank/DDBJ whole genome shotgun (WGS) entry which is preliminary data.</text>
</comment>
<dbReference type="GO" id="GO:0046914">
    <property type="term" value="F:transition metal ion binding"/>
    <property type="evidence" value="ECO:0007669"/>
    <property type="project" value="InterPro"/>
</dbReference>